<protein>
    <submittedName>
        <fullName evidence="2">Uncharacterized protein</fullName>
    </submittedName>
</protein>
<feature type="region of interest" description="Disordered" evidence="1">
    <location>
        <begin position="54"/>
        <end position="125"/>
    </location>
</feature>
<reference evidence="2" key="1">
    <citation type="journal article" date="2022" name="bioRxiv">
        <title>Sequencing and chromosome-scale assembly of the giantPleurodeles waltlgenome.</title>
        <authorList>
            <person name="Brown T."/>
            <person name="Elewa A."/>
            <person name="Iarovenko S."/>
            <person name="Subramanian E."/>
            <person name="Araus A.J."/>
            <person name="Petzold A."/>
            <person name="Susuki M."/>
            <person name="Suzuki K.-i.T."/>
            <person name="Hayashi T."/>
            <person name="Toyoda A."/>
            <person name="Oliveira C."/>
            <person name="Osipova E."/>
            <person name="Leigh N.D."/>
            <person name="Simon A."/>
            <person name="Yun M.H."/>
        </authorList>
    </citation>
    <scope>NUCLEOTIDE SEQUENCE</scope>
    <source>
        <strain evidence="2">20211129_DDA</strain>
        <tissue evidence="2">Liver</tissue>
    </source>
</reference>
<sequence>MSRTPTPITQCDGSDRFDPHAIAPSAASAGGDLEATQRAALPIGPTWYSRDERAVKGEVPERQREIVRSRNYQEAAAEQTRRNEKTKEERNLRSPGVPGERTRLEPRALMVPTRDEDRRPRETYA</sequence>
<dbReference type="Proteomes" id="UP001066276">
    <property type="component" value="Chromosome 8"/>
</dbReference>
<feature type="compositionally biased region" description="Basic and acidic residues" evidence="1">
    <location>
        <begin position="54"/>
        <end position="68"/>
    </location>
</feature>
<feature type="compositionally biased region" description="Basic and acidic residues" evidence="1">
    <location>
        <begin position="79"/>
        <end position="92"/>
    </location>
</feature>
<keyword evidence="3" id="KW-1185">Reference proteome</keyword>
<evidence type="ECO:0000313" key="3">
    <source>
        <dbReference type="Proteomes" id="UP001066276"/>
    </source>
</evidence>
<proteinExistence type="predicted"/>
<dbReference type="EMBL" id="JANPWB010000012">
    <property type="protein sequence ID" value="KAJ1115902.1"/>
    <property type="molecule type" value="Genomic_DNA"/>
</dbReference>
<dbReference type="AlphaFoldDB" id="A0AAV7NIN7"/>
<name>A0AAV7NIN7_PLEWA</name>
<evidence type="ECO:0000313" key="2">
    <source>
        <dbReference type="EMBL" id="KAJ1115902.1"/>
    </source>
</evidence>
<feature type="region of interest" description="Disordered" evidence="1">
    <location>
        <begin position="1"/>
        <end position="36"/>
    </location>
</feature>
<evidence type="ECO:0000256" key="1">
    <source>
        <dbReference type="SAM" id="MobiDB-lite"/>
    </source>
</evidence>
<gene>
    <name evidence="2" type="ORF">NDU88_004122</name>
</gene>
<feature type="compositionally biased region" description="Polar residues" evidence="1">
    <location>
        <begin position="1"/>
        <end position="12"/>
    </location>
</feature>
<comment type="caution">
    <text evidence="2">The sequence shown here is derived from an EMBL/GenBank/DDBJ whole genome shotgun (WGS) entry which is preliminary data.</text>
</comment>
<accession>A0AAV7NIN7</accession>
<feature type="compositionally biased region" description="Basic and acidic residues" evidence="1">
    <location>
        <begin position="113"/>
        <end position="125"/>
    </location>
</feature>
<organism evidence="2 3">
    <name type="scientific">Pleurodeles waltl</name>
    <name type="common">Iberian ribbed newt</name>
    <dbReference type="NCBI Taxonomy" id="8319"/>
    <lineage>
        <taxon>Eukaryota</taxon>
        <taxon>Metazoa</taxon>
        <taxon>Chordata</taxon>
        <taxon>Craniata</taxon>
        <taxon>Vertebrata</taxon>
        <taxon>Euteleostomi</taxon>
        <taxon>Amphibia</taxon>
        <taxon>Batrachia</taxon>
        <taxon>Caudata</taxon>
        <taxon>Salamandroidea</taxon>
        <taxon>Salamandridae</taxon>
        <taxon>Pleurodelinae</taxon>
        <taxon>Pleurodeles</taxon>
    </lineage>
</organism>